<gene>
    <name evidence="1" type="ORF">DSM5745_01614</name>
</gene>
<dbReference type="PANTHER" id="PTHR42044:SF1">
    <property type="entry name" value="DUF676 DOMAIN-CONTAINING PROTEIN"/>
    <property type="match status" value="1"/>
</dbReference>
<dbReference type="STRING" id="1810919.A0A3D8SU58"/>
<evidence type="ECO:0000313" key="2">
    <source>
        <dbReference type="Proteomes" id="UP000256690"/>
    </source>
</evidence>
<protein>
    <recommendedName>
        <fullName evidence="3">DUF676 domain-containing protein</fullName>
    </recommendedName>
</protein>
<name>A0A3D8SU58_9EURO</name>
<keyword evidence="2" id="KW-1185">Reference proteome</keyword>
<dbReference type="AlphaFoldDB" id="A0A3D8SU58"/>
<organism evidence="1 2">
    <name type="scientific">Aspergillus mulundensis</name>
    <dbReference type="NCBI Taxonomy" id="1810919"/>
    <lineage>
        <taxon>Eukaryota</taxon>
        <taxon>Fungi</taxon>
        <taxon>Dikarya</taxon>
        <taxon>Ascomycota</taxon>
        <taxon>Pezizomycotina</taxon>
        <taxon>Eurotiomycetes</taxon>
        <taxon>Eurotiomycetidae</taxon>
        <taxon>Eurotiales</taxon>
        <taxon>Aspergillaceae</taxon>
        <taxon>Aspergillus</taxon>
        <taxon>Aspergillus subgen. Nidulantes</taxon>
    </lineage>
</organism>
<dbReference type="Proteomes" id="UP000256690">
    <property type="component" value="Unassembled WGS sequence"/>
</dbReference>
<proteinExistence type="predicted"/>
<dbReference type="InterPro" id="IPR029058">
    <property type="entry name" value="AB_hydrolase_fold"/>
</dbReference>
<comment type="caution">
    <text evidence="1">The sequence shown here is derived from an EMBL/GenBank/DDBJ whole genome shotgun (WGS) entry which is preliminary data.</text>
</comment>
<dbReference type="SUPFAM" id="SSF53474">
    <property type="entry name" value="alpha/beta-Hydrolases"/>
    <property type="match status" value="1"/>
</dbReference>
<sequence>MVPALWFLNRNISVLESKYPEDNAPEHQHEHWVYINGIACGQTWFQSNIDRLAYTFGRKITGVHNPSTGLVFDVIQCLIQRDFAYATQDVREAYTLLRAALLNPDYTKVVLITHSQGGIEAGLIIDWLLDELPQGLLRKLEVYTFGNAANHFNNPYRALPRTQKDNSDTILPQIQQPNENTDKTILHIEHYANARDFVSLWGVLNFSNIPNRFMGHVFVREGSGHMFNQHYLGTMFPLGPDRKVLDTNRFMDTEIEIPGSFADGSSITQTVKVREVSRLWLYRNGGSPEQ</sequence>
<dbReference type="RefSeq" id="XP_026606793.1">
    <property type="nucleotide sequence ID" value="XM_026743630.1"/>
</dbReference>
<dbReference type="EMBL" id="PVWQ01000002">
    <property type="protein sequence ID" value="RDW89839.1"/>
    <property type="molecule type" value="Genomic_DNA"/>
</dbReference>
<reference evidence="1 2" key="1">
    <citation type="journal article" date="2018" name="IMA Fungus">
        <title>IMA Genome-F 9: Draft genome sequence of Annulohypoxylon stygium, Aspergillus mulundensis, Berkeleyomyces basicola (syn. Thielaviopsis basicola), Ceratocystis smalleyi, two Cercospora beticola strains, Coleophoma cylindrospora, Fusarium fracticaudum, Phialophora cf. hyalina, and Morchella septimelata.</title>
        <authorList>
            <person name="Wingfield B.D."/>
            <person name="Bills G.F."/>
            <person name="Dong Y."/>
            <person name="Huang W."/>
            <person name="Nel W.J."/>
            <person name="Swalarsk-Parry B.S."/>
            <person name="Vaghefi N."/>
            <person name="Wilken P.M."/>
            <person name="An Z."/>
            <person name="de Beer Z.W."/>
            <person name="De Vos L."/>
            <person name="Chen L."/>
            <person name="Duong T.A."/>
            <person name="Gao Y."/>
            <person name="Hammerbacher A."/>
            <person name="Kikkert J.R."/>
            <person name="Li Y."/>
            <person name="Li H."/>
            <person name="Li K."/>
            <person name="Li Q."/>
            <person name="Liu X."/>
            <person name="Ma X."/>
            <person name="Naidoo K."/>
            <person name="Pethybridge S.J."/>
            <person name="Sun J."/>
            <person name="Steenkamp E.T."/>
            <person name="van der Nest M.A."/>
            <person name="van Wyk S."/>
            <person name="Wingfield M.J."/>
            <person name="Xiong C."/>
            <person name="Yue Q."/>
            <person name="Zhang X."/>
        </authorList>
    </citation>
    <scope>NUCLEOTIDE SEQUENCE [LARGE SCALE GENOMIC DNA]</scope>
    <source>
        <strain evidence="1 2">DSM 5745</strain>
    </source>
</reference>
<accession>A0A3D8SU58</accession>
<dbReference type="GeneID" id="38111984"/>
<evidence type="ECO:0008006" key="3">
    <source>
        <dbReference type="Google" id="ProtNLM"/>
    </source>
</evidence>
<dbReference type="PANTHER" id="PTHR42044">
    <property type="entry name" value="DUF676 DOMAIN-CONTAINING PROTEIN-RELATED"/>
    <property type="match status" value="1"/>
</dbReference>
<dbReference type="OrthoDB" id="202545at2759"/>
<evidence type="ECO:0000313" key="1">
    <source>
        <dbReference type="EMBL" id="RDW89839.1"/>
    </source>
</evidence>